<keyword evidence="5" id="KW-1185">Reference proteome</keyword>
<proteinExistence type="predicted"/>
<keyword evidence="1" id="KW-0479">Metal-binding</keyword>
<evidence type="ECO:0000259" key="3">
    <source>
        <dbReference type="PROSITE" id="PS50158"/>
    </source>
</evidence>
<gene>
    <name evidence="4" type="ORF">HPBE_LOCUS5918</name>
</gene>
<dbReference type="GO" id="GO:0008270">
    <property type="term" value="F:zinc ion binding"/>
    <property type="evidence" value="ECO:0007669"/>
    <property type="project" value="UniProtKB-KW"/>
</dbReference>
<reference evidence="6" key="2">
    <citation type="submission" date="2019-09" db="UniProtKB">
        <authorList>
            <consortium name="WormBaseParasite"/>
        </authorList>
    </citation>
    <scope>IDENTIFICATION</scope>
</reference>
<dbReference type="GO" id="GO:0004190">
    <property type="term" value="F:aspartic-type endopeptidase activity"/>
    <property type="evidence" value="ECO:0007669"/>
    <property type="project" value="InterPro"/>
</dbReference>
<dbReference type="GO" id="GO:0005737">
    <property type="term" value="C:cytoplasm"/>
    <property type="evidence" value="ECO:0007669"/>
    <property type="project" value="UniProtKB-ARBA"/>
</dbReference>
<keyword evidence="1" id="KW-0862">Zinc</keyword>
<dbReference type="EMBL" id="UZAH01025563">
    <property type="protein sequence ID" value="VDO66247.1"/>
    <property type="molecule type" value="Genomic_DNA"/>
</dbReference>
<dbReference type="SUPFAM" id="SSF57756">
    <property type="entry name" value="Retrovirus zinc finger-like domains"/>
    <property type="match status" value="1"/>
</dbReference>
<dbReference type="PROSITE" id="PS00141">
    <property type="entry name" value="ASP_PROTEASE"/>
    <property type="match status" value="1"/>
</dbReference>
<feature type="domain" description="CCHC-type" evidence="3">
    <location>
        <begin position="280"/>
        <end position="296"/>
    </location>
</feature>
<dbReference type="GO" id="GO:0006508">
    <property type="term" value="P:proteolysis"/>
    <property type="evidence" value="ECO:0007669"/>
    <property type="project" value="InterPro"/>
</dbReference>
<evidence type="ECO:0000256" key="1">
    <source>
        <dbReference type="PROSITE-ProRule" id="PRU00047"/>
    </source>
</evidence>
<keyword evidence="1" id="KW-0863">Zinc-finger</keyword>
<dbReference type="SUPFAM" id="SSF50630">
    <property type="entry name" value="Acid proteases"/>
    <property type="match status" value="1"/>
</dbReference>
<feature type="region of interest" description="Disordered" evidence="2">
    <location>
        <begin position="1"/>
        <end position="29"/>
    </location>
</feature>
<sequence>MYSESDGSESDSDSGRMSCGRPGERDAQATNTDISGYLKYIALPEVRTFTGRDREYSWESFMEAFYLKYPRQNWSEGELKTLLKAKLSDKAKAQYEALPREVRRGSFDQIITAMNAAYKADAQTRRVIALGKLRRLRKAEAQSVAEFCIELERLSASAYPELDELSLSTTRAQQLYEQLVHWPESYHLLEAMEKQGPCAYRSLKEAAMRIERRKLMLENAREARGLSVCDTKQFSRLSKEGAAAYERSGNGAKPVDINKEHLGRGVEKERQDKRREVKMKCFNCQGIGHMARNCKSGGPAGSKAADVVECKRRIQKAEKSPCKSMGLGSTSFGRKYLTEVDIRNKTWKALLDTGSEISIMPIAVYNQLRGTIGELREWSVDKAKNIYDASGNRMKFEKVVEVVI</sequence>
<reference evidence="4 5" key="1">
    <citation type="submission" date="2018-11" db="EMBL/GenBank/DDBJ databases">
        <authorList>
            <consortium name="Pathogen Informatics"/>
        </authorList>
    </citation>
    <scope>NUCLEOTIDE SEQUENCE [LARGE SCALE GENOMIC DNA]</scope>
</reference>
<organism evidence="5 6">
    <name type="scientific">Heligmosomoides polygyrus</name>
    <name type="common">Parasitic roundworm</name>
    <dbReference type="NCBI Taxonomy" id="6339"/>
    <lineage>
        <taxon>Eukaryota</taxon>
        <taxon>Metazoa</taxon>
        <taxon>Ecdysozoa</taxon>
        <taxon>Nematoda</taxon>
        <taxon>Chromadorea</taxon>
        <taxon>Rhabditida</taxon>
        <taxon>Rhabditina</taxon>
        <taxon>Rhabditomorpha</taxon>
        <taxon>Strongyloidea</taxon>
        <taxon>Heligmosomidae</taxon>
        <taxon>Heligmosomoides</taxon>
    </lineage>
</organism>
<dbReference type="AlphaFoldDB" id="A0A183FGU4"/>
<dbReference type="GO" id="GO:0019899">
    <property type="term" value="F:enzyme binding"/>
    <property type="evidence" value="ECO:0007669"/>
    <property type="project" value="UniProtKB-ARBA"/>
</dbReference>
<accession>A0A3P7Y0R5</accession>
<dbReference type="GO" id="GO:0003676">
    <property type="term" value="F:nucleic acid binding"/>
    <property type="evidence" value="ECO:0007669"/>
    <property type="project" value="InterPro"/>
</dbReference>
<dbReference type="InterPro" id="IPR036875">
    <property type="entry name" value="Znf_CCHC_sf"/>
</dbReference>
<evidence type="ECO:0000313" key="5">
    <source>
        <dbReference type="Proteomes" id="UP000050761"/>
    </source>
</evidence>
<evidence type="ECO:0000256" key="2">
    <source>
        <dbReference type="SAM" id="MobiDB-lite"/>
    </source>
</evidence>
<accession>A0A183FGU4</accession>
<dbReference type="OrthoDB" id="5874850at2759"/>
<dbReference type="WBParaSite" id="HPBE_0000591701-mRNA-1">
    <property type="protein sequence ID" value="HPBE_0000591701-mRNA-1"/>
    <property type="gene ID" value="HPBE_0000591701"/>
</dbReference>
<dbReference type="InterPro" id="IPR001878">
    <property type="entry name" value="Znf_CCHC"/>
</dbReference>
<dbReference type="SMART" id="SM00343">
    <property type="entry name" value="ZnF_C2HC"/>
    <property type="match status" value="1"/>
</dbReference>
<name>A0A183FGU4_HELPZ</name>
<evidence type="ECO:0000313" key="6">
    <source>
        <dbReference type="WBParaSite" id="HPBE_0000591701-mRNA-1"/>
    </source>
</evidence>
<dbReference type="Gene3D" id="4.10.60.10">
    <property type="entry name" value="Zinc finger, CCHC-type"/>
    <property type="match status" value="1"/>
</dbReference>
<dbReference type="PROSITE" id="PS50158">
    <property type="entry name" value="ZF_CCHC"/>
    <property type="match status" value="1"/>
</dbReference>
<dbReference type="Proteomes" id="UP000050761">
    <property type="component" value="Unassembled WGS sequence"/>
</dbReference>
<feature type="compositionally biased region" description="Acidic residues" evidence="2">
    <location>
        <begin position="1"/>
        <end position="12"/>
    </location>
</feature>
<evidence type="ECO:0000313" key="4">
    <source>
        <dbReference type="EMBL" id="VDO66247.1"/>
    </source>
</evidence>
<dbReference type="InterPro" id="IPR021109">
    <property type="entry name" value="Peptidase_aspartic_dom_sf"/>
</dbReference>
<dbReference type="Pfam" id="PF00098">
    <property type="entry name" value="zf-CCHC"/>
    <property type="match status" value="1"/>
</dbReference>
<protein>
    <submittedName>
        <fullName evidence="6">CCHC-type domain-containing protein</fullName>
    </submittedName>
</protein>
<dbReference type="InterPro" id="IPR001969">
    <property type="entry name" value="Aspartic_peptidase_AS"/>
</dbReference>